<evidence type="ECO:0000313" key="5">
    <source>
        <dbReference type="Proteomes" id="UP000193944"/>
    </source>
</evidence>
<evidence type="ECO:0000256" key="2">
    <source>
        <dbReference type="SAM" id="SignalP"/>
    </source>
</evidence>
<dbReference type="Gene3D" id="2.60.40.1120">
    <property type="entry name" value="Carboxypeptidase-like, regulatory domain"/>
    <property type="match status" value="1"/>
</dbReference>
<evidence type="ECO:0000313" key="4">
    <source>
        <dbReference type="EMBL" id="ORX86678.1"/>
    </source>
</evidence>
<keyword evidence="1 2" id="KW-0732">Signal</keyword>
<dbReference type="InterPro" id="IPR029413">
    <property type="entry name" value="RG-lyase_II"/>
</dbReference>
<sequence>MRVSIFVLVLTYIVSVVYGVSLNDNGTSYTLKNDYATVVIAKSSGFITSMKIGGNNQEFLNRSYIDANGGKVYFAAKRSSVITNTSSHVEIAFYDTYDSKSGLALDWEVRYTMLSDTRGVYFALRHNHSASYPTTSFSEIRLVLRLKADIFNWLQVEDNVGRFMPSAADQNKCVEMGPKEACKLPNGEVIHKYDYSIDMLKHNVHGFASQSTGLGCWFVSPSMEWKNGGAYNRDLSCHQGGSDSLQIMYMAGSHYGAGDETINQGENWSKVYGPFLIYLNKANSVQASWNDAKDMATKEGKKWPYTFTSIPGYVKERGKVTGTLAINNPLTGTRLPLEDAVVTLVQPESNTEPIPHQQWRHTSHWAHSLNGATPTFVIYAVVPGTYQLRAWAKGVVGEFILDQLVTVKAGEVTNLGKFTFNENRIAPITWEIGIPDRTAMEYRHGDHFNQWGLYYEFEKDFPNSVNYYVGKSNYAKDWNYCQVSIPGSDGKYKGVPWNIYFNLNKIPTGTSVLRISIAASSSAALSIALNDGKATPEVKDLIDDACIRRDGIRGIYRELEFKFDPSAFKVGENKFTLYCRKIGGYQTYYSFDGIMYDHIRLEAPGIDGTTTNNASGSGNNNVKTSTTTIIRTSTTTKAPTPTNNNNNNNSGSCAAQWAQCGGINYSGPTRCCQGSCNFVNDWYSQCV</sequence>
<evidence type="ECO:0000256" key="1">
    <source>
        <dbReference type="ARBA" id="ARBA00022729"/>
    </source>
</evidence>
<keyword evidence="5" id="KW-1185">Reference proteome</keyword>
<dbReference type="PANTHER" id="PTHR32018:SF1">
    <property type="entry name" value="RHAMNOGALACTURONAN ENDOLYASE"/>
    <property type="match status" value="1"/>
</dbReference>
<dbReference type="OrthoDB" id="2130367at2759"/>
<gene>
    <name evidence="4" type="ORF">BCR32DRAFT_289867</name>
</gene>
<dbReference type="InterPro" id="IPR008979">
    <property type="entry name" value="Galactose-bd-like_sf"/>
</dbReference>
<name>A0A1Y1XLQ2_9FUNG</name>
<dbReference type="InterPro" id="IPR029411">
    <property type="entry name" value="RG-lyase_III"/>
</dbReference>
<dbReference type="PANTHER" id="PTHR32018">
    <property type="entry name" value="RHAMNOGALACTURONATE LYASE FAMILY PROTEIN"/>
    <property type="match status" value="1"/>
</dbReference>
<feature type="signal peptide" evidence="2">
    <location>
        <begin position="1"/>
        <end position="19"/>
    </location>
</feature>
<dbReference type="GO" id="GO:0003824">
    <property type="term" value="F:catalytic activity"/>
    <property type="evidence" value="ECO:0007669"/>
    <property type="project" value="InterPro"/>
</dbReference>
<dbReference type="InterPro" id="IPR014718">
    <property type="entry name" value="GH-type_carb-bd"/>
</dbReference>
<evidence type="ECO:0000259" key="3">
    <source>
        <dbReference type="PROSITE" id="PS51164"/>
    </source>
</evidence>
<accession>A0A1Y1XLQ2</accession>
<comment type="caution">
    <text evidence="4">The sequence shown here is derived from an EMBL/GenBank/DDBJ whole genome shotgun (WGS) entry which is preliminary data.</text>
</comment>
<dbReference type="InterPro" id="IPR000254">
    <property type="entry name" value="CBD"/>
</dbReference>
<dbReference type="Pfam" id="PF00734">
    <property type="entry name" value="CBM_1"/>
    <property type="match status" value="1"/>
</dbReference>
<dbReference type="InterPro" id="IPR051850">
    <property type="entry name" value="Polysacch_Lyase_4"/>
</dbReference>
<dbReference type="Pfam" id="PF06045">
    <property type="entry name" value="Rhamnogal_lyase"/>
    <property type="match status" value="1"/>
</dbReference>
<dbReference type="Pfam" id="PF14683">
    <property type="entry name" value="CBM-like"/>
    <property type="match status" value="1"/>
</dbReference>
<dbReference type="InterPro" id="IPR010325">
    <property type="entry name" value="Rhamnogal_lyase"/>
</dbReference>
<dbReference type="Proteomes" id="UP000193944">
    <property type="component" value="Unassembled WGS sequence"/>
</dbReference>
<dbReference type="EMBL" id="MCFG01000018">
    <property type="protein sequence ID" value="ORX86678.1"/>
    <property type="molecule type" value="Genomic_DNA"/>
</dbReference>
<dbReference type="STRING" id="1754192.A0A1Y1XLQ2"/>
<dbReference type="SUPFAM" id="SSF74650">
    <property type="entry name" value="Galactose mutarotase-like"/>
    <property type="match status" value="1"/>
</dbReference>
<organism evidence="4 5">
    <name type="scientific">Anaeromyces robustus</name>
    <dbReference type="NCBI Taxonomy" id="1754192"/>
    <lineage>
        <taxon>Eukaryota</taxon>
        <taxon>Fungi</taxon>
        <taxon>Fungi incertae sedis</taxon>
        <taxon>Chytridiomycota</taxon>
        <taxon>Chytridiomycota incertae sedis</taxon>
        <taxon>Neocallimastigomycetes</taxon>
        <taxon>Neocallimastigales</taxon>
        <taxon>Neocallimastigaceae</taxon>
        <taxon>Anaeromyces</taxon>
    </lineage>
</organism>
<feature type="chain" id="PRO_5012869761" description="CBM1 domain-containing protein" evidence="2">
    <location>
        <begin position="20"/>
        <end position="687"/>
    </location>
</feature>
<reference evidence="4 5" key="2">
    <citation type="submission" date="2016-08" db="EMBL/GenBank/DDBJ databases">
        <title>Pervasive Adenine N6-methylation of Active Genes in Fungi.</title>
        <authorList>
            <consortium name="DOE Joint Genome Institute"/>
            <person name="Mondo S.J."/>
            <person name="Dannebaum R.O."/>
            <person name="Kuo R.C."/>
            <person name="Labutti K."/>
            <person name="Haridas S."/>
            <person name="Kuo A."/>
            <person name="Salamov A."/>
            <person name="Ahrendt S.R."/>
            <person name="Lipzen A."/>
            <person name="Sullivan W."/>
            <person name="Andreopoulos W.B."/>
            <person name="Clum A."/>
            <person name="Lindquist E."/>
            <person name="Daum C."/>
            <person name="Ramamoorthy G.K."/>
            <person name="Gryganskyi A."/>
            <person name="Culley D."/>
            <person name="Magnuson J.K."/>
            <person name="James T.Y."/>
            <person name="O'Malley M.A."/>
            <person name="Stajich J.E."/>
            <person name="Spatafora J.W."/>
            <person name="Visel A."/>
            <person name="Grigoriev I.V."/>
        </authorList>
    </citation>
    <scope>NUCLEOTIDE SEQUENCE [LARGE SCALE GENOMIC DNA]</scope>
    <source>
        <strain evidence="4 5">S4</strain>
    </source>
</reference>
<dbReference type="GO" id="GO:0005975">
    <property type="term" value="P:carbohydrate metabolic process"/>
    <property type="evidence" value="ECO:0007669"/>
    <property type="project" value="InterPro"/>
</dbReference>
<dbReference type="CDD" id="cd10320">
    <property type="entry name" value="RGL4_N"/>
    <property type="match status" value="1"/>
</dbReference>
<dbReference type="GO" id="GO:0005576">
    <property type="term" value="C:extracellular region"/>
    <property type="evidence" value="ECO:0007669"/>
    <property type="project" value="InterPro"/>
</dbReference>
<dbReference type="PROSITE" id="PS51164">
    <property type="entry name" value="CBM1_2"/>
    <property type="match status" value="1"/>
</dbReference>
<dbReference type="Gene3D" id="2.70.98.10">
    <property type="match status" value="1"/>
</dbReference>
<reference evidence="4 5" key="1">
    <citation type="submission" date="2016-08" db="EMBL/GenBank/DDBJ databases">
        <title>A Parts List for Fungal Cellulosomes Revealed by Comparative Genomics.</title>
        <authorList>
            <consortium name="DOE Joint Genome Institute"/>
            <person name="Haitjema C.H."/>
            <person name="Gilmore S.P."/>
            <person name="Henske J.K."/>
            <person name="Solomon K.V."/>
            <person name="De Groot R."/>
            <person name="Kuo A."/>
            <person name="Mondo S.J."/>
            <person name="Salamov A.A."/>
            <person name="Labutti K."/>
            <person name="Zhao Z."/>
            <person name="Chiniquy J."/>
            <person name="Barry K."/>
            <person name="Brewer H.M."/>
            <person name="Purvine S.O."/>
            <person name="Wright A.T."/>
            <person name="Boxma B."/>
            <person name="Van Alen T."/>
            <person name="Hackstein J.H."/>
            <person name="Baker S.E."/>
            <person name="Grigoriev I.V."/>
            <person name="O'Malley M.A."/>
        </authorList>
    </citation>
    <scope>NUCLEOTIDE SEQUENCE [LARGE SCALE GENOMIC DNA]</scope>
    <source>
        <strain evidence="4 5">S4</strain>
    </source>
</reference>
<dbReference type="InterPro" id="IPR011013">
    <property type="entry name" value="Gal_mutarotase_sf_dom"/>
</dbReference>
<protein>
    <recommendedName>
        <fullName evidence="3">CBM1 domain-containing protein</fullName>
    </recommendedName>
</protein>
<dbReference type="SUPFAM" id="SSF57180">
    <property type="entry name" value="Cellulose-binding domain"/>
    <property type="match status" value="1"/>
</dbReference>
<proteinExistence type="predicted"/>
<feature type="domain" description="CBM1" evidence="3">
    <location>
        <begin position="652"/>
        <end position="687"/>
    </location>
</feature>
<dbReference type="Gene3D" id="2.60.120.260">
    <property type="entry name" value="Galactose-binding domain-like"/>
    <property type="match status" value="1"/>
</dbReference>
<dbReference type="Pfam" id="PF14686">
    <property type="entry name" value="fn3_3"/>
    <property type="match status" value="1"/>
</dbReference>
<dbReference type="SUPFAM" id="SSF49785">
    <property type="entry name" value="Galactose-binding domain-like"/>
    <property type="match status" value="1"/>
</dbReference>
<dbReference type="AlphaFoldDB" id="A0A1Y1XLQ2"/>
<dbReference type="PROSITE" id="PS00562">
    <property type="entry name" value="CBM1_1"/>
    <property type="match status" value="1"/>
</dbReference>
<dbReference type="InterPro" id="IPR035971">
    <property type="entry name" value="CBD_sf"/>
</dbReference>
<dbReference type="SMART" id="SM00236">
    <property type="entry name" value="fCBD"/>
    <property type="match status" value="1"/>
</dbReference>
<dbReference type="GO" id="GO:0030248">
    <property type="term" value="F:cellulose binding"/>
    <property type="evidence" value="ECO:0007669"/>
    <property type="project" value="InterPro"/>
</dbReference>